<dbReference type="HAMAP" id="MF_00162">
    <property type="entry name" value="GSH_S"/>
    <property type="match status" value="1"/>
</dbReference>
<reference evidence="12 13" key="1">
    <citation type="journal article" date="2018" name="Genome Biol. Evol.">
        <title>Cladogenesis and Genomic Streamlining in Extracellular Endosymbionts of Tropical Stink Bugs.</title>
        <authorList>
            <person name="Otero-Bravo A."/>
            <person name="Goffredi S."/>
            <person name="Sabree Z.L."/>
        </authorList>
    </citation>
    <scope>NUCLEOTIDE SEQUENCE [LARGE SCALE GENOMIC DNA]</scope>
    <source>
        <strain evidence="12 13">SoEE</strain>
    </source>
</reference>
<dbReference type="RefSeq" id="WP_136131084.1">
    <property type="nucleotide sequence ID" value="NZ_PDKT01000003.1"/>
</dbReference>
<dbReference type="AlphaFoldDB" id="A0A2P5SZS0"/>
<evidence type="ECO:0000256" key="1">
    <source>
        <dbReference type="ARBA" id="ARBA00001936"/>
    </source>
</evidence>
<dbReference type="EMBL" id="PDKT01000003">
    <property type="protein sequence ID" value="PPI87839.1"/>
    <property type="molecule type" value="Genomic_DNA"/>
</dbReference>
<keyword evidence="6 10" id="KW-0547">Nucleotide-binding</keyword>
<keyword evidence="9" id="KW-0464">Manganese</keyword>
<comment type="pathway">
    <text evidence="10">Sulfur metabolism; glutathione biosynthesis; glutathione from L-cysteine and L-glutamate: step 2/2.</text>
</comment>
<dbReference type="Pfam" id="PF02955">
    <property type="entry name" value="GSH-S_ATP"/>
    <property type="match status" value="1"/>
</dbReference>
<comment type="catalytic activity">
    <reaction evidence="10">
        <text>gamma-L-glutamyl-L-cysteine + glycine + ATP = glutathione + ADP + phosphate + H(+)</text>
        <dbReference type="Rhea" id="RHEA:13557"/>
        <dbReference type="ChEBI" id="CHEBI:15378"/>
        <dbReference type="ChEBI" id="CHEBI:30616"/>
        <dbReference type="ChEBI" id="CHEBI:43474"/>
        <dbReference type="ChEBI" id="CHEBI:57305"/>
        <dbReference type="ChEBI" id="CHEBI:57925"/>
        <dbReference type="ChEBI" id="CHEBI:58173"/>
        <dbReference type="ChEBI" id="CHEBI:456216"/>
        <dbReference type="EC" id="6.3.2.3"/>
    </reaction>
</comment>
<comment type="caution">
    <text evidence="12">The sequence shown here is derived from an EMBL/GenBank/DDBJ whole genome shotgun (WGS) entry which is preliminary data.</text>
</comment>
<organism evidence="12 13">
    <name type="scientific">Candidatus Pantoea edessiphila</name>
    <dbReference type="NCBI Taxonomy" id="2044610"/>
    <lineage>
        <taxon>Bacteria</taxon>
        <taxon>Pseudomonadati</taxon>
        <taxon>Pseudomonadota</taxon>
        <taxon>Gammaproteobacteria</taxon>
        <taxon>Enterobacterales</taxon>
        <taxon>Erwiniaceae</taxon>
        <taxon>Pantoea</taxon>
    </lineage>
</organism>
<dbReference type="SUPFAM" id="SSF56059">
    <property type="entry name" value="Glutathione synthetase ATP-binding domain-like"/>
    <property type="match status" value="1"/>
</dbReference>
<dbReference type="GO" id="GO:0046872">
    <property type="term" value="F:metal ion binding"/>
    <property type="evidence" value="ECO:0007669"/>
    <property type="project" value="UniProtKB-KW"/>
</dbReference>
<keyword evidence="7 10" id="KW-0067">ATP-binding</keyword>
<keyword evidence="3 10" id="KW-0436">Ligase</keyword>
<dbReference type="InterPro" id="IPR006284">
    <property type="entry name" value="Glut_synth_pro"/>
</dbReference>
<name>A0A2P5SZS0_9GAMM</name>
<sequence>MIKLGILMDPISSINIKKDTTFAILLEAKRRHYKIYYMEINDLSIRENTAYANACLLDVQNNKENWYKFDKKQNIKLSDLDVIMMRKDPPFDMQYIYATYILEYAEKLGTVIINKPQSLRDCNEKLYISWFNEFTPSTLVTCNKKQLQHFWKKHNDIVVKPLDNMGGKSVFYLKNNDLNFSVVIETLTKDGSIFCTAQEYIPDIKYGDKRVLVVDGEPMPYCLVRMPKQGEHRANLIAGGHSEIKLLSQSDLKIAKKIGVDLKKRGLIFVGLDIIGNKLTEINVTSPTGVCQIESAFPISITSILMNAIEKLLY</sequence>
<keyword evidence="5" id="KW-0479">Metal-binding</keyword>
<feature type="domain" description="ATP-grasp" evidence="11">
    <location>
        <begin position="125"/>
        <end position="310"/>
    </location>
</feature>
<comment type="cofactor">
    <cofactor evidence="1">
        <name>Mn(2+)</name>
        <dbReference type="ChEBI" id="CHEBI:29035"/>
    </cofactor>
</comment>
<dbReference type="PROSITE" id="PS50975">
    <property type="entry name" value="ATP_GRASP"/>
    <property type="match status" value="1"/>
</dbReference>
<evidence type="ECO:0000313" key="13">
    <source>
        <dbReference type="Proteomes" id="UP000296153"/>
    </source>
</evidence>
<evidence type="ECO:0000256" key="7">
    <source>
        <dbReference type="ARBA" id="ARBA00022840"/>
    </source>
</evidence>
<dbReference type="InterPro" id="IPR013815">
    <property type="entry name" value="ATP_grasp_subdomain_1"/>
</dbReference>
<dbReference type="InterPro" id="IPR011761">
    <property type="entry name" value="ATP-grasp"/>
</dbReference>
<evidence type="ECO:0000256" key="4">
    <source>
        <dbReference type="ARBA" id="ARBA00022684"/>
    </source>
</evidence>
<evidence type="ECO:0000256" key="9">
    <source>
        <dbReference type="ARBA" id="ARBA00023211"/>
    </source>
</evidence>
<dbReference type="Pfam" id="PF02951">
    <property type="entry name" value="GSH-S_N"/>
    <property type="match status" value="1"/>
</dbReference>
<dbReference type="GO" id="GO:0004363">
    <property type="term" value="F:glutathione synthase activity"/>
    <property type="evidence" value="ECO:0007669"/>
    <property type="project" value="UniProtKB-UniRule"/>
</dbReference>
<evidence type="ECO:0000256" key="6">
    <source>
        <dbReference type="ARBA" id="ARBA00022741"/>
    </source>
</evidence>
<dbReference type="Gene3D" id="3.30.1490.20">
    <property type="entry name" value="ATP-grasp fold, A domain"/>
    <property type="match status" value="1"/>
</dbReference>
<dbReference type="UniPathway" id="UPA00142">
    <property type="reaction ID" value="UER00210"/>
</dbReference>
<keyword evidence="8" id="KW-0460">Magnesium</keyword>
<protein>
    <recommendedName>
        <fullName evidence="10">Glutathione synthetase</fullName>
        <ecNumber evidence="10">6.3.2.3</ecNumber>
    </recommendedName>
    <alternativeName>
        <fullName evidence="10">GSH synthetase</fullName>
        <shortName evidence="10">GSH-S</shortName>
        <shortName evidence="10">GSHase</shortName>
    </alternativeName>
    <alternativeName>
        <fullName evidence="10">Glutathione synthase</fullName>
    </alternativeName>
</protein>
<dbReference type="EC" id="6.3.2.3" evidence="10"/>
<dbReference type="Gene3D" id="3.40.50.20">
    <property type="match status" value="1"/>
</dbReference>
<dbReference type="GO" id="GO:0005524">
    <property type="term" value="F:ATP binding"/>
    <property type="evidence" value="ECO:0007669"/>
    <property type="project" value="UniProtKB-UniRule"/>
</dbReference>
<evidence type="ECO:0000256" key="8">
    <source>
        <dbReference type="ARBA" id="ARBA00022842"/>
    </source>
</evidence>
<evidence type="ECO:0000256" key="10">
    <source>
        <dbReference type="HAMAP-Rule" id="MF_00162"/>
    </source>
</evidence>
<dbReference type="PANTHER" id="PTHR21621">
    <property type="entry name" value="RIBOSOMAL PROTEIN S6 MODIFICATION PROTEIN"/>
    <property type="match status" value="1"/>
</dbReference>
<evidence type="ECO:0000256" key="5">
    <source>
        <dbReference type="ARBA" id="ARBA00022723"/>
    </source>
</evidence>
<gene>
    <name evidence="10" type="primary">gshB</name>
    <name evidence="12" type="ORF">CRV12_02475</name>
</gene>
<comment type="similarity">
    <text evidence="10">Belongs to the prokaryotic GSH synthase family.</text>
</comment>
<dbReference type="Proteomes" id="UP000296153">
    <property type="component" value="Unassembled WGS sequence"/>
</dbReference>
<dbReference type="Gene3D" id="3.30.470.20">
    <property type="entry name" value="ATP-grasp fold, B domain"/>
    <property type="match status" value="1"/>
</dbReference>
<accession>A0A2P5SZS0</accession>
<dbReference type="OrthoDB" id="9785415at2"/>
<dbReference type="NCBIfam" id="NF003573">
    <property type="entry name" value="PRK05246.1"/>
    <property type="match status" value="1"/>
</dbReference>
<keyword evidence="4 10" id="KW-0317">Glutathione biosynthesis</keyword>
<comment type="cofactor">
    <cofactor evidence="2">
        <name>Mg(2+)</name>
        <dbReference type="ChEBI" id="CHEBI:18420"/>
    </cofactor>
</comment>
<evidence type="ECO:0000313" key="12">
    <source>
        <dbReference type="EMBL" id="PPI87839.1"/>
    </source>
</evidence>
<evidence type="ECO:0000256" key="2">
    <source>
        <dbReference type="ARBA" id="ARBA00001946"/>
    </source>
</evidence>
<proteinExistence type="inferred from homology"/>
<evidence type="ECO:0000259" key="11">
    <source>
        <dbReference type="PROSITE" id="PS50975"/>
    </source>
</evidence>
<dbReference type="InterPro" id="IPR004215">
    <property type="entry name" value="GSHS_N"/>
</dbReference>
<dbReference type="FunFam" id="3.40.50.20:FF:000009">
    <property type="entry name" value="Glutathione synthetase"/>
    <property type="match status" value="1"/>
</dbReference>
<dbReference type="SUPFAM" id="SSF52440">
    <property type="entry name" value="PreATP-grasp domain"/>
    <property type="match status" value="1"/>
</dbReference>
<dbReference type="InterPro" id="IPR016185">
    <property type="entry name" value="PreATP-grasp_dom_sf"/>
</dbReference>
<dbReference type="GO" id="GO:0005737">
    <property type="term" value="C:cytoplasm"/>
    <property type="evidence" value="ECO:0007669"/>
    <property type="project" value="TreeGrafter"/>
</dbReference>
<evidence type="ECO:0000256" key="3">
    <source>
        <dbReference type="ARBA" id="ARBA00022598"/>
    </source>
</evidence>
<dbReference type="NCBIfam" id="TIGR01380">
    <property type="entry name" value="glut_syn"/>
    <property type="match status" value="1"/>
</dbReference>
<dbReference type="InterPro" id="IPR004218">
    <property type="entry name" value="GSHS_ATP-bd"/>
</dbReference>
<dbReference type="PANTHER" id="PTHR21621:SF4">
    <property type="entry name" value="GLUTATHIONE SYNTHETASE"/>
    <property type="match status" value="1"/>
</dbReference>